<dbReference type="EMBL" id="FNYA01000010">
    <property type="protein sequence ID" value="SEJ32446.1"/>
    <property type="molecule type" value="Genomic_DNA"/>
</dbReference>
<dbReference type="Proteomes" id="UP000199702">
    <property type="component" value="Unassembled WGS sequence"/>
</dbReference>
<evidence type="ECO:0000313" key="4">
    <source>
        <dbReference type="Proteomes" id="UP000199702"/>
    </source>
</evidence>
<dbReference type="SMART" id="SM00089">
    <property type="entry name" value="PKD"/>
    <property type="match status" value="2"/>
</dbReference>
<sequence>MQENEKSSRKYLLFFNIKTIWVFLLFLSLQLSFAQSTTGIALSWNKSVGCQTYGEEGDPRDGKEPVFLEDIGSSDCIKVCEFSYVTYTLSGLPMSYTTVWQANGGTVSSSSNTSCNVTWGSVGSAGLTLTITTDTGNIITKNICFDKIQLPTALFNVVDNNESPDNFGCTNQNIYFTNLSQNNGGSALVSYYWNFGDGTTSSAFEPVHVYTVDKEYTVKLTVTNACNCSQSYKQTVFIKGSGFDITCPSVVCENSNEIYSLPFDGKEICHNNFNWSVIGGDIVNQGGGNVEVLWNNIGNDGFGYVTFDPKDCNLDCLSPSTIKVPVIQAKGFIDGPTDICLGDQVRFKLPQWPTTDFQWQIAGDPNEAAVNIILTDQRNEVVLEPLALGSYTLIATYMNTLLQCGGTARLTFNVTQPLEIIGENNICQNDFQTYTTINSDYTDWTLMNAAGSVVATAQGFSFDYNFETAGNYTLVAGTAALCPFKQFKITVVPQPVITSEIIEGELVPCPNTSYTYSVANADPNFYYTWSVQNGSTIGGSLGTQVNVTFNGTSPASVSVVKMSYNPAFCSSEPFVQDVTIKKIRADVSNTNLAVCANSVASYQANISGTSTLYTEGDSYVWTLSNPSLGSINGQGTNSISITWNNLLTTTTVDLVLVIKKCTIIKTITKTITIYPNPIISISTSNSTVCPGASVYLNLTSTVPLTGSFVVNWTINGATYPGTVGSTMFTHQFPNVSSSNLTTNVSAVINNVPGCSGSTNTATLAITVLPKPPATASFTGENAFCEPTGINTVLVVSSSMTNVNIQWYKDGVAIPGAINATYTVPQTSAGFGSYTFIATSTITNCQTTSNNVGVTQLSCIPLDCTLPQEPNLTNTSSFDCGKIVLVGSTDVAPISPPYFDIVGPTSSLNVTAPFVNVTLPGVYHVLYTAKYICQNNGQVVKKQLNENVIVPYIPKIGYTATCSGNNTFAITFIDQTNYIVGIPISSPSLQFAYKLVTDSVFTVVSGNTATLSTGNYIFRIIVGGTVYGQVQPSCESLLSANLAGVPAANITVSNLNCHDSPVQFGFNIPMSSTNNYLWTFEPGVTNTLASPQRVFNTSGAKTVTVKVTNALGCSDTFSTTIIIPEPCFSGNISSTPPNATVCQGQSVRIDYTPSMSMPNNCTPTYVWMNGNLPALGATNSPTYFATAPGFYWLKLVNGSCKYNCPELIKPIFNIAPMIKLVVPSTACQGETITVTAITTVSDITWTIDGVLQPSANGQAQPQFTMNTMNAHTISATVTSNGCSNTASQIINVNAVPGPVSITSTLISCNPFKYQLTATAASGATFNWSNGETNNPLIVTQGGPYKVTATSGGCSESTQIDVPKSPSEYMWIFPSGCFNNCLKDVATLIGPRLPLVYWGWLLDGSVMSSGNNSFPEPFSIGNNTGSYQLRIKSGQCELTSEPLNYTANDCENCKIDRVVLESVNQLQYPYCAFSVSLIISSSYPTDVQVTLGSENGNIIVQPAGFNLLSGNNPYSFTFVPLDDLASGSVDFFITYTDVEGNICVTRFKLDIPTCNENNGGSKFVQESSNVTKEIKSVVTMYPNPAKELVTIAYENISASAMIEVYDLTGRLLSHHNAQSQTGNWQLNTSNYPGGIYVVVVKDNNQIIVQHKLVIE</sequence>
<organism evidence="3 4">
    <name type="scientific">Flavobacterium terrigena</name>
    <dbReference type="NCBI Taxonomy" id="402734"/>
    <lineage>
        <taxon>Bacteria</taxon>
        <taxon>Pseudomonadati</taxon>
        <taxon>Bacteroidota</taxon>
        <taxon>Flavobacteriia</taxon>
        <taxon>Flavobacteriales</taxon>
        <taxon>Flavobacteriaceae</taxon>
        <taxon>Flavobacterium</taxon>
    </lineage>
</organism>
<dbReference type="Pfam" id="PF18911">
    <property type="entry name" value="PKD_4"/>
    <property type="match status" value="2"/>
</dbReference>
<dbReference type="InterPro" id="IPR022409">
    <property type="entry name" value="PKD/Chitinase_dom"/>
</dbReference>
<accession>A0A1H6XWA1</accession>
<dbReference type="InterPro" id="IPR045829">
    <property type="entry name" value="PKD_6"/>
</dbReference>
<dbReference type="Pfam" id="PF19408">
    <property type="entry name" value="PKD_6"/>
    <property type="match status" value="1"/>
</dbReference>
<evidence type="ECO:0000313" key="3">
    <source>
        <dbReference type="EMBL" id="SEJ32446.1"/>
    </source>
</evidence>
<dbReference type="RefSeq" id="WP_091315628.1">
    <property type="nucleotide sequence ID" value="NZ_CBCSJU010000010.1"/>
</dbReference>
<evidence type="ECO:0000256" key="1">
    <source>
        <dbReference type="ARBA" id="ARBA00022729"/>
    </source>
</evidence>
<dbReference type="STRING" id="402734.SAMN05660918_0016"/>
<protein>
    <submittedName>
        <fullName evidence="3">Por secretion system C-terminal sorting domain-containing protein</fullName>
    </submittedName>
</protein>
<dbReference type="OrthoDB" id="8913664at2"/>
<dbReference type="NCBIfam" id="TIGR04183">
    <property type="entry name" value="Por_Secre_tail"/>
    <property type="match status" value="1"/>
</dbReference>
<name>A0A1H6XWA1_9FLAO</name>
<dbReference type="PROSITE" id="PS50093">
    <property type="entry name" value="PKD"/>
    <property type="match status" value="2"/>
</dbReference>
<dbReference type="CDD" id="cd00146">
    <property type="entry name" value="PKD"/>
    <property type="match status" value="2"/>
</dbReference>
<keyword evidence="4" id="KW-1185">Reference proteome</keyword>
<keyword evidence="1" id="KW-0732">Signal</keyword>
<gene>
    <name evidence="3" type="ORF">SAMN05660918_0016</name>
</gene>
<evidence type="ECO:0000259" key="2">
    <source>
        <dbReference type="PROSITE" id="PS50093"/>
    </source>
</evidence>
<feature type="domain" description="PKD" evidence="2">
    <location>
        <begin position="179"/>
        <end position="243"/>
    </location>
</feature>
<dbReference type="InterPro" id="IPR026444">
    <property type="entry name" value="Secre_tail"/>
</dbReference>
<dbReference type="InterPro" id="IPR000601">
    <property type="entry name" value="PKD_dom"/>
</dbReference>
<dbReference type="InterPro" id="IPR035986">
    <property type="entry name" value="PKD_dom_sf"/>
</dbReference>
<dbReference type="SUPFAM" id="SSF49299">
    <property type="entry name" value="PKD domain"/>
    <property type="match status" value="2"/>
</dbReference>
<dbReference type="InterPro" id="IPR013783">
    <property type="entry name" value="Ig-like_fold"/>
</dbReference>
<reference evidence="4" key="1">
    <citation type="submission" date="2016-10" db="EMBL/GenBank/DDBJ databases">
        <authorList>
            <person name="Varghese N."/>
            <person name="Submissions S."/>
        </authorList>
    </citation>
    <scope>NUCLEOTIDE SEQUENCE [LARGE SCALE GENOMIC DNA]</scope>
    <source>
        <strain evidence="4">DSM 17934</strain>
    </source>
</reference>
<proteinExistence type="predicted"/>
<feature type="domain" description="PKD" evidence="2">
    <location>
        <begin position="1075"/>
        <end position="1122"/>
    </location>
</feature>
<dbReference type="Gene3D" id="2.60.40.10">
    <property type="entry name" value="Immunoglobulins"/>
    <property type="match status" value="3"/>
</dbReference>
<dbReference type="Pfam" id="PF18962">
    <property type="entry name" value="Por_Secre_tail"/>
    <property type="match status" value="1"/>
</dbReference>